<dbReference type="GO" id="GO:0046872">
    <property type="term" value="F:metal ion binding"/>
    <property type="evidence" value="ECO:0007669"/>
    <property type="project" value="UniProtKB-KW"/>
</dbReference>
<keyword evidence="5" id="KW-1185">Reference proteome</keyword>
<evidence type="ECO:0000256" key="2">
    <source>
        <dbReference type="ARBA" id="ARBA00022842"/>
    </source>
</evidence>
<dbReference type="GO" id="GO:0006098">
    <property type="term" value="P:pentose-phosphate shunt"/>
    <property type="evidence" value="ECO:0007669"/>
    <property type="project" value="TreeGrafter"/>
</dbReference>
<comment type="caution">
    <text evidence="4">The sequence shown here is derived from an EMBL/GenBank/DDBJ whole genome shotgun (WGS) entry which is preliminary data.</text>
</comment>
<keyword evidence="2" id="KW-0460">Magnesium</keyword>
<dbReference type="SUPFAM" id="SSF52922">
    <property type="entry name" value="TK C-terminal domain-like"/>
    <property type="match status" value="1"/>
</dbReference>
<proteinExistence type="predicted"/>
<evidence type="ECO:0000313" key="4">
    <source>
        <dbReference type="EMBL" id="KAH9293970.1"/>
    </source>
</evidence>
<feature type="non-terminal residue" evidence="4">
    <location>
        <position position="1"/>
    </location>
</feature>
<dbReference type="PANTHER" id="PTHR43522">
    <property type="entry name" value="TRANSKETOLASE"/>
    <property type="match status" value="1"/>
</dbReference>
<dbReference type="GO" id="GO:0005829">
    <property type="term" value="C:cytosol"/>
    <property type="evidence" value="ECO:0007669"/>
    <property type="project" value="TreeGrafter"/>
</dbReference>
<name>A0AA38C4J7_TAXCH</name>
<organism evidence="4 5">
    <name type="scientific">Taxus chinensis</name>
    <name type="common">Chinese yew</name>
    <name type="synonym">Taxus wallichiana var. chinensis</name>
    <dbReference type="NCBI Taxonomy" id="29808"/>
    <lineage>
        <taxon>Eukaryota</taxon>
        <taxon>Viridiplantae</taxon>
        <taxon>Streptophyta</taxon>
        <taxon>Embryophyta</taxon>
        <taxon>Tracheophyta</taxon>
        <taxon>Spermatophyta</taxon>
        <taxon>Pinopsida</taxon>
        <taxon>Pinidae</taxon>
        <taxon>Conifers II</taxon>
        <taxon>Cupressales</taxon>
        <taxon>Taxaceae</taxon>
        <taxon>Taxus</taxon>
    </lineage>
</organism>
<dbReference type="GO" id="GO:0004802">
    <property type="term" value="F:transketolase activity"/>
    <property type="evidence" value="ECO:0007669"/>
    <property type="project" value="TreeGrafter"/>
</dbReference>
<feature type="domain" description="Transketolase-like C-terminal" evidence="3">
    <location>
        <begin position="46"/>
        <end position="133"/>
    </location>
</feature>
<gene>
    <name evidence="4" type="ORF">KI387_040827</name>
</gene>
<evidence type="ECO:0000256" key="1">
    <source>
        <dbReference type="ARBA" id="ARBA00022723"/>
    </source>
</evidence>
<sequence>PLHGSGLIPYCATFFVFNRKRPSIHALSRQKLPHLAGTSIEGVQKGGYIISGNSSGNKPDVILIGTGSALEIAEKAGIALRNEGKAELLEEQTPEYKESVLPAAVSSRVSVEAGSTLGWERYIGSKGKAVGLTVLEPVLRLESCTRSLALPLT</sequence>
<dbReference type="AlphaFoldDB" id="A0AA38C4J7"/>
<evidence type="ECO:0000259" key="3">
    <source>
        <dbReference type="Pfam" id="PF22613"/>
    </source>
</evidence>
<dbReference type="EMBL" id="JAHRHJ020000534">
    <property type="protein sequence ID" value="KAH9293970.1"/>
    <property type="molecule type" value="Genomic_DNA"/>
</dbReference>
<dbReference type="InterPro" id="IPR033247">
    <property type="entry name" value="Transketolase_fam"/>
</dbReference>
<accession>A0AA38C4J7</accession>
<dbReference type="InterPro" id="IPR009014">
    <property type="entry name" value="Transketo_C/PFOR_II"/>
</dbReference>
<keyword evidence="1" id="KW-0479">Metal-binding</keyword>
<reference evidence="4 5" key="1">
    <citation type="journal article" date="2021" name="Nat. Plants">
        <title>The Taxus genome provides insights into paclitaxel biosynthesis.</title>
        <authorList>
            <person name="Xiong X."/>
            <person name="Gou J."/>
            <person name="Liao Q."/>
            <person name="Li Y."/>
            <person name="Zhou Q."/>
            <person name="Bi G."/>
            <person name="Li C."/>
            <person name="Du R."/>
            <person name="Wang X."/>
            <person name="Sun T."/>
            <person name="Guo L."/>
            <person name="Liang H."/>
            <person name="Lu P."/>
            <person name="Wu Y."/>
            <person name="Zhang Z."/>
            <person name="Ro D.K."/>
            <person name="Shang Y."/>
            <person name="Huang S."/>
            <person name="Yan J."/>
        </authorList>
    </citation>
    <scope>NUCLEOTIDE SEQUENCE [LARGE SCALE GENOMIC DNA]</scope>
    <source>
        <strain evidence="4">Ta-2019</strain>
    </source>
</reference>
<protein>
    <recommendedName>
        <fullName evidence="3">Transketolase-like C-terminal domain-containing protein</fullName>
    </recommendedName>
</protein>
<dbReference type="Pfam" id="PF22613">
    <property type="entry name" value="Transketolase_C_1"/>
    <property type="match status" value="1"/>
</dbReference>
<evidence type="ECO:0000313" key="5">
    <source>
        <dbReference type="Proteomes" id="UP000824469"/>
    </source>
</evidence>
<dbReference type="Proteomes" id="UP000824469">
    <property type="component" value="Unassembled WGS sequence"/>
</dbReference>
<dbReference type="PANTHER" id="PTHR43522:SF2">
    <property type="entry name" value="TRANSKETOLASE 1-RELATED"/>
    <property type="match status" value="1"/>
</dbReference>
<dbReference type="Gene3D" id="3.40.50.920">
    <property type="match status" value="1"/>
</dbReference>
<feature type="non-terminal residue" evidence="4">
    <location>
        <position position="153"/>
    </location>
</feature>
<dbReference type="InterPro" id="IPR055152">
    <property type="entry name" value="Transketolase-like_C_2"/>
</dbReference>